<organism evidence="2 3">
    <name type="scientific">Albugo candida</name>
    <dbReference type="NCBI Taxonomy" id="65357"/>
    <lineage>
        <taxon>Eukaryota</taxon>
        <taxon>Sar</taxon>
        <taxon>Stramenopiles</taxon>
        <taxon>Oomycota</taxon>
        <taxon>Peronosporomycetes</taxon>
        <taxon>Albuginales</taxon>
        <taxon>Albuginaceae</taxon>
        <taxon>Albugo</taxon>
    </lineage>
</organism>
<evidence type="ECO:0000313" key="2">
    <source>
        <dbReference type="EMBL" id="CCI41173.1"/>
    </source>
</evidence>
<dbReference type="Proteomes" id="UP000053237">
    <property type="component" value="Unassembled WGS sequence"/>
</dbReference>
<gene>
    <name evidence="2" type="ORF">BN9_019570</name>
</gene>
<evidence type="ECO:0000313" key="3">
    <source>
        <dbReference type="Proteomes" id="UP000053237"/>
    </source>
</evidence>
<sequence>MKSTCFLGIAVLDHLIGCFAGQLGLMKITVQTKNFEVCQRCLLEDAGALFVEEYGKDTRRSTSYFVVGLVDYIKTNLIKCYTPRLCRGLQRTPVISKIEEGEQSIFGINVDRLSSKSVGCQTKSETSLMLSNKSVDQTSLISSEKKSKPLCLFRPNNSYSFLCEACFKKKSDTGSMEKYTTYFMERSEVYVIYTSDTDSFIELCHEFQMCSGHTIVFPDNLCTIFKHKISPAKSQGESADTLPHVNNGNDNFQIWPVNSNEKYDLEALAKMHHAILLQSYCVSTIRAHDRGRSCWWCLQKLSGGMVVLDRVKTFGSGDKGEQFLVYLLANSFSDLVLTNCEVGCGKVDLSHDCMLDAVHTDNLTPTYDIFAIMRRKESVQQVTRVSDLYGECFLIQHLHDEDYKCRACFPDSAIHELSSLAFLLSLSEDTNSAFDLKCLFSVESRCMAVHVMPYLICSHELNRIKINTDLNLRLHGDDASSSVSATSHVEAKVTLYNWTDEENNDKDNLIECFQCLTRKRSVVVLSVLNQYLWMVEYKLGFPDCPPCGDKMKPGPQIPYNHNLRQILAQDVHLSFGIVQENKKRKQDVH</sequence>
<protein>
    <submittedName>
        <fullName evidence="2">Uncharacterized protein</fullName>
    </submittedName>
</protein>
<feature type="chain" id="PRO_5001532114" evidence="1">
    <location>
        <begin position="21"/>
        <end position="589"/>
    </location>
</feature>
<name>A0A024G2T8_9STRA</name>
<proteinExistence type="predicted"/>
<reference evidence="2 3" key="1">
    <citation type="submission" date="2012-05" db="EMBL/GenBank/DDBJ databases">
        <title>Recombination and specialization in a pathogen metapopulation.</title>
        <authorList>
            <person name="Gardiner A."/>
            <person name="Kemen E."/>
            <person name="Schultz-Larsen T."/>
            <person name="MacLean D."/>
            <person name="Van Oosterhout C."/>
            <person name="Jones J.D.G."/>
        </authorList>
    </citation>
    <scope>NUCLEOTIDE SEQUENCE [LARGE SCALE GENOMIC DNA]</scope>
    <source>
        <strain evidence="2 3">Ac Nc2</strain>
    </source>
</reference>
<feature type="signal peptide" evidence="1">
    <location>
        <begin position="1"/>
        <end position="20"/>
    </location>
</feature>
<dbReference type="InParanoid" id="A0A024G2T8"/>
<evidence type="ECO:0000256" key="1">
    <source>
        <dbReference type="SAM" id="SignalP"/>
    </source>
</evidence>
<keyword evidence="3" id="KW-1185">Reference proteome</keyword>
<comment type="caution">
    <text evidence="2">The sequence shown here is derived from an EMBL/GenBank/DDBJ whole genome shotgun (WGS) entry which is preliminary data.</text>
</comment>
<dbReference type="EMBL" id="CAIX01000015">
    <property type="protein sequence ID" value="CCI41173.1"/>
    <property type="molecule type" value="Genomic_DNA"/>
</dbReference>
<keyword evidence="1" id="KW-0732">Signal</keyword>
<dbReference type="AlphaFoldDB" id="A0A024G2T8"/>
<accession>A0A024G2T8</accession>